<evidence type="ECO:0000256" key="3">
    <source>
        <dbReference type="ARBA" id="ARBA00022670"/>
    </source>
</evidence>
<dbReference type="KEGG" id="fwa:DCMF_23525"/>
<keyword evidence="1" id="KW-1003">Cell membrane</keyword>
<protein>
    <recommendedName>
        <fullName evidence="11">Accessory regulator AgrB</fullName>
    </recommendedName>
</protein>
<feature type="transmembrane region" description="Helical" evidence="8">
    <location>
        <begin position="81"/>
        <end position="100"/>
    </location>
</feature>
<organism evidence="9 10">
    <name type="scientific">Formimonas warabiya</name>
    <dbReference type="NCBI Taxonomy" id="1761012"/>
    <lineage>
        <taxon>Bacteria</taxon>
        <taxon>Bacillati</taxon>
        <taxon>Bacillota</taxon>
        <taxon>Clostridia</taxon>
        <taxon>Eubacteriales</taxon>
        <taxon>Peptococcaceae</taxon>
        <taxon>Candidatus Formimonas</taxon>
    </lineage>
</organism>
<evidence type="ECO:0000256" key="4">
    <source>
        <dbReference type="ARBA" id="ARBA00022692"/>
    </source>
</evidence>
<feature type="transmembrane region" description="Helical" evidence="8">
    <location>
        <begin position="106"/>
        <end position="126"/>
    </location>
</feature>
<proteinExistence type="predicted"/>
<dbReference type="GO" id="GO:0008233">
    <property type="term" value="F:peptidase activity"/>
    <property type="evidence" value="ECO:0007669"/>
    <property type="project" value="UniProtKB-KW"/>
</dbReference>
<dbReference type="AlphaFoldDB" id="A0A3G1KYN6"/>
<evidence type="ECO:0000256" key="7">
    <source>
        <dbReference type="ARBA" id="ARBA00023136"/>
    </source>
</evidence>
<dbReference type="SMART" id="SM00793">
    <property type="entry name" value="AgrB"/>
    <property type="match status" value="1"/>
</dbReference>
<evidence type="ECO:0000256" key="6">
    <source>
        <dbReference type="ARBA" id="ARBA00022989"/>
    </source>
</evidence>
<gene>
    <name evidence="9" type="ORF">DCMF_23525</name>
</gene>
<reference evidence="9 10" key="1">
    <citation type="submission" date="2016-10" db="EMBL/GenBank/DDBJ databases">
        <title>Complete Genome Sequence of Peptococcaceae strain DCMF.</title>
        <authorList>
            <person name="Edwards R.J."/>
            <person name="Holland S.I."/>
            <person name="Deshpande N.P."/>
            <person name="Wong Y.K."/>
            <person name="Ertan H."/>
            <person name="Manefield M."/>
            <person name="Russell T.L."/>
            <person name="Lee M.J."/>
        </authorList>
    </citation>
    <scope>NUCLEOTIDE SEQUENCE [LARGE SCALE GENOMIC DNA]</scope>
    <source>
        <strain evidence="9 10">DCMF</strain>
    </source>
</reference>
<keyword evidence="4 8" id="KW-0812">Transmembrane</keyword>
<sequence length="219" mass="25053">MKNNQTMTNKISHYLATESGKDEEVILFGFKLFTSFILGYLVLIVLAVKLGIFYETITAGLTVSFFRTFSGGAHASSQWRCNLIGLLILIPIGFFVKYDYLAVNPFLGYLLLLTTILGIWSTYIYAPADTPGKPVTSQVQKKYLRRISFTLLFVWSILCIFLVLYEKNLLINRLIFASCLGMVWQIFSITPIGYLFVHFLDSLLKIITERRRENEPDIC</sequence>
<dbReference type="GO" id="GO:0006508">
    <property type="term" value="P:proteolysis"/>
    <property type="evidence" value="ECO:0007669"/>
    <property type="project" value="UniProtKB-KW"/>
</dbReference>
<keyword evidence="5" id="KW-0378">Hydrolase</keyword>
<dbReference type="GO" id="GO:0009372">
    <property type="term" value="P:quorum sensing"/>
    <property type="evidence" value="ECO:0007669"/>
    <property type="project" value="UniProtKB-KW"/>
</dbReference>
<dbReference type="InterPro" id="IPR006741">
    <property type="entry name" value="AgrB"/>
</dbReference>
<keyword evidence="2" id="KW-0673">Quorum sensing</keyword>
<feature type="transmembrane region" description="Helical" evidence="8">
    <location>
        <begin position="147"/>
        <end position="165"/>
    </location>
</feature>
<evidence type="ECO:0000313" key="9">
    <source>
        <dbReference type="EMBL" id="ATW27325.1"/>
    </source>
</evidence>
<name>A0A3G1KYN6_FORW1</name>
<evidence type="ECO:0000256" key="1">
    <source>
        <dbReference type="ARBA" id="ARBA00022475"/>
    </source>
</evidence>
<evidence type="ECO:0000313" key="10">
    <source>
        <dbReference type="Proteomes" id="UP000323521"/>
    </source>
</evidence>
<dbReference type="Pfam" id="PF04647">
    <property type="entry name" value="AgrB"/>
    <property type="match status" value="1"/>
</dbReference>
<accession>A0A3G1KYN6</accession>
<dbReference type="GO" id="GO:0016020">
    <property type="term" value="C:membrane"/>
    <property type="evidence" value="ECO:0007669"/>
    <property type="project" value="InterPro"/>
</dbReference>
<evidence type="ECO:0000256" key="5">
    <source>
        <dbReference type="ARBA" id="ARBA00022801"/>
    </source>
</evidence>
<dbReference type="EMBL" id="CP017634">
    <property type="protein sequence ID" value="ATW27325.1"/>
    <property type="molecule type" value="Genomic_DNA"/>
</dbReference>
<feature type="transmembrane region" description="Helical" evidence="8">
    <location>
        <begin position="171"/>
        <end position="197"/>
    </location>
</feature>
<keyword evidence="7 8" id="KW-0472">Membrane</keyword>
<evidence type="ECO:0008006" key="11">
    <source>
        <dbReference type="Google" id="ProtNLM"/>
    </source>
</evidence>
<keyword evidence="3" id="KW-0645">Protease</keyword>
<keyword evidence="6 8" id="KW-1133">Transmembrane helix</keyword>
<dbReference type="Proteomes" id="UP000323521">
    <property type="component" value="Chromosome"/>
</dbReference>
<evidence type="ECO:0000256" key="2">
    <source>
        <dbReference type="ARBA" id="ARBA00022654"/>
    </source>
</evidence>
<keyword evidence="10" id="KW-1185">Reference proteome</keyword>
<evidence type="ECO:0000256" key="8">
    <source>
        <dbReference type="SAM" id="Phobius"/>
    </source>
</evidence>